<dbReference type="SUPFAM" id="SSF88723">
    <property type="entry name" value="PIN domain-like"/>
    <property type="match status" value="1"/>
</dbReference>
<evidence type="ECO:0000256" key="6">
    <source>
        <dbReference type="ARBA" id="ARBA00022723"/>
    </source>
</evidence>
<evidence type="ECO:0000256" key="16">
    <source>
        <dbReference type="ARBA" id="ARBA00023128"/>
    </source>
</evidence>
<evidence type="ECO:0000256" key="9">
    <source>
        <dbReference type="ARBA" id="ARBA00022801"/>
    </source>
</evidence>
<dbReference type="Pfam" id="PF00867">
    <property type="entry name" value="XPG_I"/>
    <property type="match status" value="1"/>
</dbReference>
<keyword evidence="16" id="KW-0496">Mitochondrion</keyword>
<dbReference type="PANTHER" id="PTHR11081:SF65">
    <property type="entry name" value="DNA DAMAGE-INDUCIBLE PROTEIN DIN7-RELATED"/>
    <property type="match status" value="1"/>
</dbReference>
<accession>A0AAD7UP90</accession>
<evidence type="ECO:0000256" key="17">
    <source>
        <dbReference type="ARBA" id="ARBA00023204"/>
    </source>
</evidence>
<dbReference type="GO" id="GO:0006281">
    <property type="term" value="P:DNA repair"/>
    <property type="evidence" value="ECO:0007669"/>
    <property type="project" value="UniProtKB-KW"/>
</dbReference>
<dbReference type="InterPro" id="IPR019974">
    <property type="entry name" value="XPG_CS"/>
</dbReference>
<dbReference type="InterPro" id="IPR006084">
    <property type="entry name" value="XPG/Rad2"/>
</dbReference>
<keyword evidence="11" id="KW-0460">Magnesium</keyword>
<dbReference type="GO" id="GO:0003677">
    <property type="term" value="F:DNA binding"/>
    <property type="evidence" value="ECO:0007669"/>
    <property type="project" value="UniProtKB-KW"/>
</dbReference>
<comment type="subcellular location">
    <subcellularLocation>
        <location evidence="2">Nucleus</location>
    </subcellularLocation>
</comment>
<dbReference type="GO" id="GO:0002376">
    <property type="term" value="P:immune system process"/>
    <property type="evidence" value="ECO:0007669"/>
    <property type="project" value="UniProtKB-KW"/>
</dbReference>
<evidence type="ECO:0000259" key="24">
    <source>
        <dbReference type="SMART" id="SM00485"/>
    </source>
</evidence>
<evidence type="ECO:0000256" key="4">
    <source>
        <dbReference type="ARBA" id="ARBA00022553"/>
    </source>
</evidence>
<evidence type="ECO:0000256" key="18">
    <source>
        <dbReference type="ARBA" id="ARBA00023242"/>
    </source>
</evidence>
<evidence type="ECO:0000256" key="22">
    <source>
        <dbReference type="SAM" id="MobiDB-lite"/>
    </source>
</evidence>
<dbReference type="AlphaFoldDB" id="A0AAD7UP90"/>
<keyword evidence="18" id="KW-0539">Nucleus</keyword>
<comment type="function">
    <text evidence="20">5'-&gt;3' double-stranded DNA exonuclease which may also possess a cryptic 3'-&gt;5' double-stranded DNA exonuclease activity. Functions in DNA mismatch repair (MMR) to excise mismatch-containing DNA tracts directed by strand breaks located either 5' or 3' to the mismatch. Also exhibits endonuclease activity against 5'-overhanging flap structures similar to those generated by displacement synthesis when DNA polymerase encounters the 5'-end of a downstream Okazaki fragment. Required for somatic hypermutation (SHM) and class switch recombination (CSR) of immunoglobulin genes. Essential for male and female meiosis.</text>
</comment>
<evidence type="ECO:0000256" key="2">
    <source>
        <dbReference type="ARBA" id="ARBA00004123"/>
    </source>
</evidence>
<evidence type="ECO:0000256" key="1">
    <source>
        <dbReference type="ARBA" id="ARBA00001946"/>
    </source>
</evidence>
<dbReference type="PRINTS" id="PR00853">
    <property type="entry name" value="XPGRADSUPER"/>
</dbReference>
<dbReference type="EMBL" id="JAQMWT010000005">
    <property type="protein sequence ID" value="KAJ8614520.1"/>
    <property type="molecule type" value="Genomic_DNA"/>
</dbReference>
<evidence type="ECO:0000256" key="13">
    <source>
        <dbReference type="ARBA" id="ARBA00022881"/>
    </source>
</evidence>
<feature type="compositionally biased region" description="Basic and acidic residues" evidence="22">
    <location>
        <begin position="396"/>
        <end position="430"/>
    </location>
</feature>
<evidence type="ECO:0000313" key="26">
    <source>
        <dbReference type="Proteomes" id="UP001230188"/>
    </source>
</evidence>
<evidence type="ECO:0000259" key="23">
    <source>
        <dbReference type="SMART" id="SM00484"/>
    </source>
</evidence>
<dbReference type="FunFam" id="3.40.50.1010:FF:000111">
    <property type="entry name" value="Exonuclease 1"/>
    <property type="match status" value="1"/>
</dbReference>
<evidence type="ECO:0000256" key="3">
    <source>
        <dbReference type="ARBA" id="ARBA00010563"/>
    </source>
</evidence>
<keyword evidence="6" id="KW-0479">Metal-binding</keyword>
<dbReference type="Proteomes" id="UP001230188">
    <property type="component" value="Unassembled WGS sequence"/>
</dbReference>
<evidence type="ECO:0000256" key="14">
    <source>
        <dbReference type="ARBA" id="ARBA00022990"/>
    </source>
</evidence>
<dbReference type="GO" id="GO:0046872">
    <property type="term" value="F:metal ion binding"/>
    <property type="evidence" value="ECO:0007669"/>
    <property type="project" value="UniProtKB-KW"/>
</dbReference>
<evidence type="ECO:0000256" key="5">
    <source>
        <dbReference type="ARBA" id="ARBA00022722"/>
    </source>
</evidence>
<dbReference type="Gene3D" id="1.10.150.20">
    <property type="entry name" value="5' to 3' exonuclease, C-terminal subdomain"/>
    <property type="match status" value="1"/>
</dbReference>
<evidence type="ECO:0000256" key="20">
    <source>
        <dbReference type="ARBA" id="ARBA00057694"/>
    </source>
</evidence>
<dbReference type="GO" id="GO:0035312">
    <property type="term" value="F:5'-3' DNA exonuclease activity"/>
    <property type="evidence" value="ECO:0007669"/>
    <property type="project" value="InterPro"/>
</dbReference>
<keyword evidence="26" id="KW-1185">Reference proteome</keyword>
<evidence type="ECO:0000256" key="12">
    <source>
        <dbReference type="ARBA" id="ARBA00022859"/>
    </source>
</evidence>
<feature type="domain" description="XPG-I" evidence="23">
    <location>
        <begin position="140"/>
        <end position="208"/>
    </location>
</feature>
<keyword evidence="17" id="KW-0234">DNA repair</keyword>
<comment type="caution">
    <text evidence="25">The sequence shown here is derived from an EMBL/GenBank/DDBJ whole genome shotgun (WGS) entry which is preliminary data.</text>
</comment>
<keyword evidence="15" id="KW-0238">DNA-binding</keyword>
<keyword evidence="13" id="KW-0267">Excision nuclease</keyword>
<dbReference type="SMART" id="SM00485">
    <property type="entry name" value="XPGN"/>
    <property type="match status" value="1"/>
</dbReference>
<evidence type="ECO:0000256" key="15">
    <source>
        <dbReference type="ARBA" id="ARBA00023125"/>
    </source>
</evidence>
<protein>
    <recommendedName>
        <fullName evidence="27">Exonuclease 1</fullName>
    </recommendedName>
</protein>
<gene>
    <name evidence="25" type="ORF">CTAYLR_000799</name>
</gene>
<dbReference type="GO" id="GO:0005634">
    <property type="term" value="C:nucleus"/>
    <property type="evidence" value="ECO:0007669"/>
    <property type="project" value="UniProtKB-SubCell"/>
</dbReference>
<evidence type="ECO:0008006" key="27">
    <source>
        <dbReference type="Google" id="ProtNLM"/>
    </source>
</evidence>
<name>A0AAD7UP90_9STRA</name>
<evidence type="ECO:0000313" key="25">
    <source>
        <dbReference type="EMBL" id="KAJ8614520.1"/>
    </source>
</evidence>
<keyword evidence="14" id="KW-0007">Acetylation</keyword>
<evidence type="ECO:0000256" key="19">
    <source>
        <dbReference type="ARBA" id="ARBA00023254"/>
    </source>
</evidence>
<keyword evidence="19" id="KW-0469">Meiosis</keyword>
<reference evidence="25" key="1">
    <citation type="submission" date="2023-01" db="EMBL/GenBank/DDBJ databases">
        <title>Metagenome sequencing of chrysophaentin producing Chrysophaeum taylorii.</title>
        <authorList>
            <person name="Davison J."/>
            <person name="Bewley C."/>
        </authorList>
    </citation>
    <scope>NUCLEOTIDE SEQUENCE</scope>
    <source>
        <strain evidence="25">NIES-1699</strain>
    </source>
</reference>
<dbReference type="Gene3D" id="3.40.50.1010">
    <property type="entry name" value="5'-nuclease"/>
    <property type="match status" value="1"/>
</dbReference>
<dbReference type="InterPro" id="IPR006086">
    <property type="entry name" value="XPG-I_dom"/>
</dbReference>
<feature type="compositionally biased region" description="Low complexity" evidence="22">
    <location>
        <begin position="384"/>
        <end position="394"/>
    </location>
</feature>
<comment type="similarity">
    <text evidence="3">Belongs to the XPG/RAD2 endonuclease family. EXO1 subfamily.</text>
</comment>
<evidence type="ECO:0000256" key="7">
    <source>
        <dbReference type="ARBA" id="ARBA00022759"/>
    </source>
</evidence>
<keyword evidence="9" id="KW-0378">Hydrolase</keyword>
<evidence type="ECO:0000256" key="8">
    <source>
        <dbReference type="ARBA" id="ARBA00022763"/>
    </source>
</evidence>
<feature type="region of interest" description="Disordered" evidence="22">
    <location>
        <begin position="384"/>
        <end position="448"/>
    </location>
</feature>
<keyword evidence="10" id="KW-0269">Exonuclease</keyword>
<dbReference type="InterPro" id="IPR029060">
    <property type="entry name" value="PIN-like_dom_sf"/>
</dbReference>
<dbReference type="InterPro" id="IPR036279">
    <property type="entry name" value="5-3_exonuclease_C_sf"/>
</dbReference>
<sequence>MGVNGLLRALSAREVHISKYANQVVAVDGYAWLHRGVHSCAWELGCGGDSDKWIRWCMQRVALLLHYRVKPLLIFDGGPLPAKADQEATRRAKREEARARALQLTRERRHDEAAKWFAKAVDVTPVMAARLVDACVARWGRGSVDFVIAPYEADAQLSYACQCGESAAVISEDSDNLAYGTSRVLFKLEASGAAQEMVVSELLNGERALTPGEEIDVRGWTPTMFRFVLLLTMCVLSGCDYAENVRGVGIKAAHRLVSRHRETRRVIRALRYEFGKNVPTTYERDVERAVLTYEHQTVFCRRTRTTRYLSPLPDDVTKRHEDLSFLGQPLPADVAVGIAEARLDPMHTHSPLLRAPPPPSLVQASLAHATKDLDQMNKVDAYFAPKPKQPAAQPNDRLRRSPRDADDARLLTVRHDVGDDEPPKRDEAACKRSSHFPPPSVASSFPRQSSFGRFKIPVPVADKENKPMEASSTPAKRAAKRVAAPFAAFARVPETREERPRGQQHKKQACFRIYDEGIATTGSSLIAEFAYKEETDGSSAPP</sequence>
<organism evidence="25 26">
    <name type="scientific">Chrysophaeum taylorii</name>
    <dbReference type="NCBI Taxonomy" id="2483200"/>
    <lineage>
        <taxon>Eukaryota</taxon>
        <taxon>Sar</taxon>
        <taxon>Stramenopiles</taxon>
        <taxon>Ochrophyta</taxon>
        <taxon>Pelagophyceae</taxon>
        <taxon>Pelagomonadales</taxon>
        <taxon>Pelagomonadaceae</taxon>
        <taxon>Chrysophaeum</taxon>
    </lineage>
</organism>
<dbReference type="SUPFAM" id="SSF47807">
    <property type="entry name" value="5' to 3' exonuclease, C-terminal subdomain"/>
    <property type="match status" value="1"/>
</dbReference>
<keyword evidence="8" id="KW-0227">DNA damage</keyword>
<keyword evidence="7" id="KW-0255">Endonuclease</keyword>
<evidence type="ECO:0000256" key="10">
    <source>
        <dbReference type="ARBA" id="ARBA00022839"/>
    </source>
</evidence>
<dbReference type="GO" id="GO:0051321">
    <property type="term" value="P:meiotic cell cycle"/>
    <property type="evidence" value="ECO:0007669"/>
    <property type="project" value="UniProtKB-KW"/>
</dbReference>
<dbReference type="SMART" id="SM00484">
    <property type="entry name" value="XPGI"/>
    <property type="match status" value="1"/>
</dbReference>
<proteinExistence type="inferred from homology"/>
<dbReference type="InterPro" id="IPR044752">
    <property type="entry name" value="PIN-like_EXO1"/>
</dbReference>
<keyword evidence="12" id="KW-0391">Immunity</keyword>
<keyword evidence="4" id="KW-0597">Phosphoprotein</keyword>
<dbReference type="PANTHER" id="PTHR11081">
    <property type="entry name" value="FLAP ENDONUCLEASE FAMILY MEMBER"/>
    <property type="match status" value="1"/>
</dbReference>
<dbReference type="PROSITE" id="PS00842">
    <property type="entry name" value="XPG_2"/>
    <property type="match status" value="1"/>
</dbReference>
<dbReference type="FunFam" id="1.10.150.20:FF:000011">
    <property type="entry name" value="exonuclease 1"/>
    <property type="match status" value="1"/>
</dbReference>
<dbReference type="CDD" id="cd09857">
    <property type="entry name" value="PIN_EXO1"/>
    <property type="match status" value="1"/>
</dbReference>
<evidence type="ECO:0000256" key="11">
    <source>
        <dbReference type="ARBA" id="ARBA00022842"/>
    </source>
</evidence>
<dbReference type="GO" id="GO:0017108">
    <property type="term" value="F:5'-flap endonuclease activity"/>
    <property type="evidence" value="ECO:0007669"/>
    <property type="project" value="TreeGrafter"/>
</dbReference>
<keyword evidence="5" id="KW-0540">Nuclease</keyword>
<dbReference type="CDD" id="cd09908">
    <property type="entry name" value="H3TH_EXO1"/>
    <property type="match status" value="1"/>
</dbReference>
<dbReference type="PROSITE" id="PS00841">
    <property type="entry name" value="XPG_1"/>
    <property type="match status" value="1"/>
</dbReference>
<dbReference type="Pfam" id="PF00752">
    <property type="entry name" value="XPG_N"/>
    <property type="match status" value="1"/>
</dbReference>
<comment type="subunit">
    <text evidence="21">Interacts with the MLH1-PMS2 heterodimer via MLH1. Interacts with MSH3. Interacts with the MSH2-MSH6 heterodimer via MSH2, and this interaction may increase the processivity of the 5'-&gt;3' exonuclease activity. Interacts with PCNA, and this interaction may both stimulate the cryptic 3'-&gt;5' exonuclease activity and suppress the 5'-&gt;3' exonuclease activity. Interacts with WRN, and this interaction stimulates both the 5'-&gt;3' exonuclease activity and cleavage of 5'-overhanging flap structures. Interacts with RECQL/RECQ1, and this interaction stimulates cleavage of 5'-overhanging flap structures. Interacts with DNA helicase ZGRF1; the interaction is increased following DNA damage induction.</text>
</comment>
<dbReference type="InterPro" id="IPR037315">
    <property type="entry name" value="EXO1_H3TH"/>
</dbReference>
<dbReference type="InterPro" id="IPR006085">
    <property type="entry name" value="XPG_DNA_repair_N"/>
</dbReference>
<comment type="cofactor">
    <cofactor evidence="1">
        <name>Mg(2+)</name>
        <dbReference type="ChEBI" id="CHEBI:18420"/>
    </cofactor>
</comment>
<evidence type="ECO:0000256" key="21">
    <source>
        <dbReference type="ARBA" id="ARBA00064664"/>
    </source>
</evidence>
<feature type="domain" description="XPG N-terminal" evidence="24">
    <location>
        <begin position="1"/>
        <end position="97"/>
    </location>
</feature>